<feature type="compositionally biased region" description="Acidic residues" evidence="1">
    <location>
        <begin position="119"/>
        <end position="130"/>
    </location>
</feature>
<dbReference type="AlphaFoldDB" id="E0RQF4"/>
<dbReference type="EMBL" id="CP001698">
    <property type="protein sequence ID" value="ADN02930.1"/>
    <property type="molecule type" value="Genomic_DNA"/>
</dbReference>
<dbReference type="PaxDb" id="665571-STHERM_c19950"/>
<evidence type="ECO:0000256" key="1">
    <source>
        <dbReference type="SAM" id="MobiDB-lite"/>
    </source>
</evidence>
<reference evidence="2 3" key="2">
    <citation type="journal article" date="2010" name="J. Bacteriol.">
        <title>Genome sequence of the polysaccharide-degrading, thermophilic anaerobe Spirochaeta thermophila DSM 6192.</title>
        <authorList>
            <person name="Angelov A."/>
            <person name="Liebl S."/>
            <person name="Ballschmiter M."/>
            <person name="Bomeke M."/>
            <person name="Lehmann R."/>
            <person name="Liesegang H."/>
            <person name="Daniel R."/>
            <person name="Liebl W."/>
        </authorList>
    </citation>
    <scope>NUCLEOTIDE SEQUENCE [LARGE SCALE GENOMIC DNA]</scope>
    <source>
        <strain evidence="3">ATCC 49972 / DSM 6192 / RI 19.B1</strain>
    </source>
</reference>
<dbReference type="SUPFAM" id="SSF89260">
    <property type="entry name" value="Collagen-binding domain"/>
    <property type="match status" value="2"/>
</dbReference>
<dbReference type="RefSeq" id="WP_013314769.1">
    <property type="nucleotide sequence ID" value="NC_014484.1"/>
</dbReference>
<reference key="1">
    <citation type="submission" date="2009-08" db="EMBL/GenBank/DDBJ databases">
        <title>The genome sequence of Spirochaeta thermophila DSM6192.</title>
        <authorList>
            <person name="Angelov A."/>
            <person name="Mientus M."/>
            <person name="Wittenberg S."/>
            <person name="Lehmann R."/>
            <person name="Liesegang H."/>
            <person name="Daniel R."/>
            <person name="Liebl W."/>
        </authorList>
    </citation>
    <scope>NUCLEOTIDE SEQUENCE</scope>
    <source>
        <strain>DSM 6192</strain>
    </source>
</reference>
<feature type="region of interest" description="Disordered" evidence="1">
    <location>
        <begin position="119"/>
        <end position="138"/>
    </location>
</feature>
<dbReference type="Gene3D" id="2.60.120.380">
    <property type="match status" value="2"/>
</dbReference>
<accession>E0RQF4</accession>
<dbReference type="KEGG" id="sta:STHERM_c19950"/>
<name>E0RQF4_WINT6</name>
<evidence type="ECO:0000313" key="2">
    <source>
        <dbReference type="EMBL" id="ADN02930.1"/>
    </source>
</evidence>
<proteinExistence type="predicted"/>
<sequence>MGPDSWEPADNDISGATALVPGTPQTHTLHDSSDVDWFVVNTTAGKAYQVSLSTSDPALEADLSMSIDYEGDGSDDDWGNVENPFFYVPEAGGSFYVRVESYGAVGAYTIEVTEYDAVSPDEYEDPESTDGTDSANVPTVTLGMPVERTFHLPEDPDMFVLNVTAGTSYTITLSSADISAFVIMVLNVSTGEPQLVAYDEGVTFLSFTATVTGIHVIAVQSSTGEMGIYQLTVTSP</sequence>
<protein>
    <recommendedName>
        <fullName evidence="4">Peptidase domain protein</fullName>
    </recommendedName>
</protein>
<evidence type="ECO:0000313" key="3">
    <source>
        <dbReference type="Proteomes" id="UP000001296"/>
    </source>
</evidence>
<evidence type="ECO:0008006" key="4">
    <source>
        <dbReference type="Google" id="ProtNLM"/>
    </source>
</evidence>
<dbReference type="HOGENOM" id="CLU_1174837_0_0_12"/>
<gene>
    <name evidence="2" type="ordered locus">STHERM_c19950</name>
</gene>
<dbReference type="Proteomes" id="UP000001296">
    <property type="component" value="Chromosome"/>
</dbReference>
<organism evidence="2 3">
    <name type="scientific">Winmispira thermophila (strain ATCC 49972 / DSM 6192 / RI 19.B1)</name>
    <name type="common">Spirochaeta thermophila</name>
    <dbReference type="NCBI Taxonomy" id="665571"/>
    <lineage>
        <taxon>Bacteria</taxon>
        <taxon>Pseudomonadati</taxon>
        <taxon>Spirochaetota</taxon>
        <taxon>Spirochaetia</taxon>
        <taxon>Winmispirales</taxon>
        <taxon>Winmispiraceae</taxon>
        <taxon>Winmispira</taxon>
    </lineage>
</organism>